<dbReference type="AlphaFoldDB" id="A0A2G1XFS7"/>
<comment type="caution">
    <text evidence="1">The sequence shown here is derived from an EMBL/GenBank/DDBJ whole genome shotgun (WGS) entry which is preliminary data.</text>
</comment>
<evidence type="ECO:0000313" key="2">
    <source>
        <dbReference type="Proteomes" id="UP000222531"/>
    </source>
</evidence>
<organism evidence="1 2">
    <name type="scientific">Streptomyces cinnamoneus</name>
    <name type="common">Streptoverticillium cinnamoneum</name>
    <dbReference type="NCBI Taxonomy" id="53446"/>
    <lineage>
        <taxon>Bacteria</taxon>
        <taxon>Bacillati</taxon>
        <taxon>Actinomycetota</taxon>
        <taxon>Actinomycetes</taxon>
        <taxon>Kitasatosporales</taxon>
        <taxon>Streptomycetaceae</taxon>
        <taxon>Streptomyces</taxon>
        <taxon>Streptomyces cinnamoneus group</taxon>
    </lineage>
</organism>
<sequence>MTNIPPPRRLHHAIRDLLARHRLAIHYWAGWVSTSRSGRTVGPWPVLALHRLPDPDCTTCGGQGEVTCAGPDVDEPGYDDCHCAPFQPLAFIWLPKIPRFPRRRRPAAHDSWCTDPACAHDQLPF</sequence>
<accession>A0A2G1XFS7</accession>
<dbReference type="EMBL" id="NHZO01000151">
    <property type="protein sequence ID" value="PHQ49989.1"/>
    <property type="molecule type" value="Genomic_DNA"/>
</dbReference>
<evidence type="ECO:0000313" key="1">
    <source>
        <dbReference type="EMBL" id="PHQ49989.1"/>
    </source>
</evidence>
<dbReference type="OrthoDB" id="4329384at2"/>
<dbReference type="Proteomes" id="UP000222531">
    <property type="component" value="Unassembled WGS sequence"/>
</dbReference>
<dbReference type="RefSeq" id="WP_099200477.1">
    <property type="nucleotide sequence ID" value="NZ_JBIRXA010000001.1"/>
</dbReference>
<keyword evidence="2" id="KW-1185">Reference proteome</keyword>
<gene>
    <name evidence="1" type="ORF">BLA24_20455</name>
</gene>
<protein>
    <submittedName>
        <fullName evidence="1">Uncharacterized protein</fullName>
    </submittedName>
</protein>
<reference evidence="1 2" key="1">
    <citation type="journal article" date="2017" name="Biochemistry">
        <title>Identification of the Biosynthetic Pathway for the Antibiotic Bicyclomycin.</title>
        <authorList>
            <person name="Patteson J."/>
            <person name="Cai W."/>
            <person name="Johnson R.A."/>
            <person name="Santa Maria K."/>
            <person name="Li B."/>
        </authorList>
    </citation>
    <scope>NUCLEOTIDE SEQUENCE [LARGE SCALE GENOMIC DNA]</scope>
    <source>
        <strain evidence="1 2">ATCC 21532</strain>
    </source>
</reference>
<name>A0A2G1XFS7_STRCJ</name>
<proteinExistence type="predicted"/>